<evidence type="ECO:0000313" key="1">
    <source>
        <dbReference type="EMBL" id="KAA8581934.1"/>
    </source>
</evidence>
<reference evidence="1 2" key="1">
    <citation type="submission" date="2019-08" db="EMBL/GenBank/DDBJ databases">
        <title>A chromosome-level genome assembly, high-density linkage maps, and genome scans reveal the genomic architecture of hybrid incompatibilities underlying speciation via character displacement in darters (Percidae: Etheostominae).</title>
        <authorList>
            <person name="Moran R.L."/>
            <person name="Catchen J.M."/>
            <person name="Fuller R.C."/>
        </authorList>
    </citation>
    <scope>NUCLEOTIDE SEQUENCE [LARGE SCALE GENOMIC DNA]</scope>
    <source>
        <strain evidence="1">EspeVRDwgs_2016</strain>
        <tissue evidence="1">Muscle</tissue>
    </source>
</reference>
<proteinExistence type="predicted"/>
<organism evidence="1 2">
    <name type="scientific">Etheostoma spectabile</name>
    <name type="common">orangethroat darter</name>
    <dbReference type="NCBI Taxonomy" id="54343"/>
    <lineage>
        <taxon>Eukaryota</taxon>
        <taxon>Metazoa</taxon>
        <taxon>Chordata</taxon>
        <taxon>Craniata</taxon>
        <taxon>Vertebrata</taxon>
        <taxon>Euteleostomi</taxon>
        <taxon>Actinopterygii</taxon>
        <taxon>Neopterygii</taxon>
        <taxon>Teleostei</taxon>
        <taxon>Neoteleostei</taxon>
        <taxon>Acanthomorphata</taxon>
        <taxon>Eupercaria</taxon>
        <taxon>Perciformes</taxon>
        <taxon>Percoidei</taxon>
        <taxon>Percidae</taxon>
        <taxon>Etheostomatinae</taxon>
        <taxon>Etheostoma</taxon>
    </lineage>
</organism>
<dbReference type="AlphaFoldDB" id="A0A5J5CJE0"/>
<dbReference type="EMBL" id="VOFY01000020">
    <property type="protein sequence ID" value="KAA8581934.1"/>
    <property type="molecule type" value="Genomic_DNA"/>
</dbReference>
<accession>A0A5J5CJE0</accession>
<evidence type="ECO:0000313" key="2">
    <source>
        <dbReference type="Proteomes" id="UP000327493"/>
    </source>
</evidence>
<name>A0A5J5CJE0_9PERO</name>
<keyword evidence="2" id="KW-1185">Reference proteome</keyword>
<comment type="caution">
    <text evidence="1">The sequence shown here is derived from an EMBL/GenBank/DDBJ whole genome shotgun (WGS) entry which is preliminary data.</text>
</comment>
<gene>
    <name evidence="1" type="ORF">FQN60_008674</name>
</gene>
<sequence>MYHQGKLVESQPEGVTGHVNLGPFFVHYMESSEQQVLQPKPAKCTSLVQLFLSLAHRLEPSGQQGATMCWEGEHLSCSNVDVRPGAEEENRERGEACSLGPTGGWHCSSAIMGLVYGREGCRKEAAEIEGRERGIEKERERGVRLQSYPCGRDSRLALCLLGRERRRVKVELSIQSKRRWRYEARAWEEVAMTTLCPTSKKWAECR</sequence>
<dbReference type="Proteomes" id="UP000327493">
    <property type="component" value="Chromosome 20"/>
</dbReference>
<protein>
    <submittedName>
        <fullName evidence="1">Uncharacterized protein</fullName>
    </submittedName>
</protein>